<feature type="transmembrane region" description="Helical" evidence="1">
    <location>
        <begin position="6"/>
        <end position="25"/>
    </location>
</feature>
<organism evidence="2">
    <name type="scientific">marine metagenome</name>
    <dbReference type="NCBI Taxonomy" id="408172"/>
    <lineage>
        <taxon>unclassified sequences</taxon>
        <taxon>metagenomes</taxon>
        <taxon>ecological metagenomes</taxon>
    </lineage>
</organism>
<accession>A0A382KMF3</accession>
<keyword evidence="1" id="KW-1133">Transmembrane helix</keyword>
<dbReference type="AlphaFoldDB" id="A0A382KMF3"/>
<evidence type="ECO:0000313" key="2">
    <source>
        <dbReference type="EMBL" id="SVC25419.1"/>
    </source>
</evidence>
<dbReference type="EMBL" id="UINC01081503">
    <property type="protein sequence ID" value="SVC25419.1"/>
    <property type="molecule type" value="Genomic_DNA"/>
</dbReference>
<name>A0A382KMF3_9ZZZZ</name>
<reference evidence="2" key="1">
    <citation type="submission" date="2018-05" db="EMBL/GenBank/DDBJ databases">
        <authorList>
            <person name="Lanie J.A."/>
            <person name="Ng W.-L."/>
            <person name="Kazmierczak K.M."/>
            <person name="Andrzejewski T.M."/>
            <person name="Davidsen T.M."/>
            <person name="Wayne K.J."/>
            <person name="Tettelin H."/>
            <person name="Glass J.I."/>
            <person name="Rusch D."/>
            <person name="Podicherti R."/>
            <person name="Tsui H.-C.T."/>
            <person name="Winkler M.E."/>
        </authorList>
    </citation>
    <scope>NUCLEOTIDE SEQUENCE</scope>
</reference>
<proteinExistence type="predicted"/>
<sequence>MSLTTILLLILGVTSFLIFFYLLRFKASTKQTNRSNRLKWASYFSYKERKTNLEGKKSVSEEDAQFKD</sequence>
<keyword evidence="1" id="KW-0812">Transmembrane</keyword>
<gene>
    <name evidence="2" type="ORF">METZ01_LOCUS278273</name>
</gene>
<protein>
    <submittedName>
        <fullName evidence="2">Uncharacterized protein</fullName>
    </submittedName>
</protein>
<evidence type="ECO:0000256" key="1">
    <source>
        <dbReference type="SAM" id="Phobius"/>
    </source>
</evidence>
<keyword evidence="1" id="KW-0472">Membrane</keyword>